<feature type="transmembrane region" description="Helical" evidence="1">
    <location>
        <begin position="177"/>
        <end position="209"/>
    </location>
</feature>
<keyword evidence="1" id="KW-0472">Membrane</keyword>
<keyword evidence="1" id="KW-0812">Transmembrane</keyword>
<evidence type="ECO:0008006" key="4">
    <source>
        <dbReference type="Google" id="ProtNLM"/>
    </source>
</evidence>
<proteinExistence type="predicted"/>
<dbReference type="AlphaFoldDB" id="A0A4U1CFY6"/>
<evidence type="ECO:0000313" key="3">
    <source>
        <dbReference type="Proteomes" id="UP000307244"/>
    </source>
</evidence>
<organism evidence="2 3">
    <name type="scientific">Pedobacter frigoris</name>
    <dbReference type="NCBI Taxonomy" id="2571272"/>
    <lineage>
        <taxon>Bacteria</taxon>
        <taxon>Pseudomonadati</taxon>
        <taxon>Bacteroidota</taxon>
        <taxon>Sphingobacteriia</taxon>
        <taxon>Sphingobacteriales</taxon>
        <taxon>Sphingobacteriaceae</taxon>
        <taxon>Pedobacter</taxon>
    </lineage>
</organism>
<evidence type="ECO:0000313" key="2">
    <source>
        <dbReference type="EMBL" id="TKC05267.1"/>
    </source>
</evidence>
<comment type="caution">
    <text evidence="2">The sequence shown here is derived from an EMBL/GenBank/DDBJ whole genome shotgun (WGS) entry which is preliminary data.</text>
</comment>
<protein>
    <recommendedName>
        <fullName evidence="4">O-antigen ligase family protein</fullName>
    </recommendedName>
</protein>
<name>A0A4U1CFY6_9SPHI</name>
<evidence type="ECO:0000256" key="1">
    <source>
        <dbReference type="SAM" id="Phobius"/>
    </source>
</evidence>
<feature type="transmembrane region" description="Helical" evidence="1">
    <location>
        <begin position="215"/>
        <end position="235"/>
    </location>
</feature>
<accession>A0A4U1CFY6</accession>
<feature type="transmembrane region" description="Helical" evidence="1">
    <location>
        <begin position="7"/>
        <end position="28"/>
    </location>
</feature>
<reference evidence="2 3" key="1">
    <citation type="submission" date="2019-04" db="EMBL/GenBank/DDBJ databases">
        <title>Pedobacter sp. RP-3-15 sp. nov., isolated from Arctic soil.</title>
        <authorList>
            <person name="Dahal R.H."/>
            <person name="Kim D.-U."/>
        </authorList>
    </citation>
    <scope>NUCLEOTIDE SEQUENCE [LARGE SCALE GENOMIC DNA]</scope>
    <source>
        <strain evidence="2 3">RP-3-15</strain>
    </source>
</reference>
<gene>
    <name evidence="2" type="ORF">FA047_16045</name>
</gene>
<keyword evidence="1" id="KW-1133">Transmembrane helix</keyword>
<feature type="transmembrane region" description="Helical" evidence="1">
    <location>
        <begin position="85"/>
        <end position="101"/>
    </location>
</feature>
<dbReference type="EMBL" id="SWBQ01000004">
    <property type="protein sequence ID" value="TKC05267.1"/>
    <property type="molecule type" value="Genomic_DNA"/>
</dbReference>
<feature type="transmembrane region" description="Helical" evidence="1">
    <location>
        <begin position="300"/>
        <end position="322"/>
    </location>
</feature>
<feature type="transmembrane region" description="Helical" evidence="1">
    <location>
        <begin position="113"/>
        <end position="134"/>
    </location>
</feature>
<feature type="transmembrane region" description="Helical" evidence="1">
    <location>
        <begin position="34"/>
        <end position="51"/>
    </location>
</feature>
<dbReference type="Proteomes" id="UP000307244">
    <property type="component" value="Unassembled WGS sequence"/>
</dbReference>
<feature type="transmembrane region" description="Helical" evidence="1">
    <location>
        <begin position="342"/>
        <end position="359"/>
    </location>
</feature>
<keyword evidence="3" id="KW-1185">Reference proteome</keyword>
<sequence length="382" mass="44711">MGNIRSYLVSITFIFLFIAPFTISIFLSESNTKLYYLLLVFCYGLYAILNIKGLISKIYVKPLLLSVVFLFFGVVNVIVKGELDNFFFVAPIITYFAYYYVNNNRIKSKVMDFYIIFLYIYYGIVYYATLPSLLIHPELEDFFGKASSNAIPLTLNISLYAYMILNKYYNEKNNRKIVFFASLNLVLILIQQSRAGIVIAVVILLIASYEYSKKLALKMLIIISVLSFFFITYYYHQILEYIDIVGTVDTNSIKDDIRGEAQSAFFQKMSFQEALFGYKDGDFAGMTYTYNNFLDIWNKYGIIPLIIVSLLFVYRFIFYKLFKYPLYYFVPFFVYSLVESRFFPNFWDIIIYLMLFALARTQTSTVLNKKSQSQNDKVISTI</sequence>
<feature type="transmembrane region" description="Helical" evidence="1">
    <location>
        <begin position="58"/>
        <end position="79"/>
    </location>
</feature>
<feature type="transmembrane region" description="Helical" evidence="1">
    <location>
        <begin position="146"/>
        <end position="165"/>
    </location>
</feature>